<organism evidence="1 2">
    <name type="scientific">Portunus trituberculatus</name>
    <name type="common">Swimming crab</name>
    <name type="synonym">Neptunus trituberculatus</name>
    <dbReference type="NCBI Taxonomy" id="210409"/>
    <lineage>
        <taxon>Eukaryota</taxon>
        <taxon>Metazoa</taxon>
        <taxon>Ecdysozoa</taxon>
        <taxon>Arthropoda</taxon>
        <taxon>Crustacea</taxon>
        <taxon>Multicrustacea</taxon>
        <taxon>Malacostraca</taxon>
        <taxon>Eumalacostraca</taxon>
        <taxon>Eucarida</taxon>
        <taxon>Decapoda</taxon>
        <taxon>Pleocyemata</taxon>
        <taxon>Brachyura</taxon>
        <taxon>Eubrachyura</taxon>
        <taxon>Portunoidea</taxon>
        <taxon>Portunidae</taxon>
        <taxon>Portuninae</taxon>
        <taxon>Portunus</taxon>
    </lineage>
</organism>
<sequence>MNMKTRPSTKGIKDSPYIEAEILLTPSILGHIFTLRFVYD</sequence>
<dbReference type="EMBL" id="VSRR010003839">
    <property type="protein sequence ID" value="MPC37639.1"/>
    <property type="molecule type" value="Genomic_DNA"/>
</dbReference>
<accession>A0A5B7EXA8</accession>
<evidence type="ECO:0000313" key="1">
    <source>
        <dbReference type="EMBL" id="MPC37639.1"/>
    </source>
</evidence>
<name>A0A5B7EXA8_PORTR</name>
<dbReference type="AlphaFoldDB" id="A0A5B7EXA8"/>
<proteinExistence type="predicted"/>
<keyword evidence="2" id="KW-1185">Reference proteome</keyword>
<dbReference type="Proteomes" id="UP000324222">
    <property type="component" value="Unassembled WGS sequence"/>
</dbReference>
<protein>
    <submittedName>
        <fullName evidence="1">Uncharacterized protein</fullName>
    </submittedName>
</protein>
<reference evidence="1 2" key="1">
    <citation type="submission" date="2019-05" db="EMBL/GenBank/DDBJ databases">
        <title>Another draft genome of Portunus trituberculatus and its Hox gene families provides insights of decapod evolution.</title>
        <authorList>
            <person name="Jeong J.-H."/>
            <person name="Song I."/>
            <person name="Kim S."/>
            <person name="Choi T."/>
            <person name="Kim D."/>
            <person name="Ryu S."/>
            <person name="Kim W."/>
        </authorList>
    </citation>
    <scope>NUCLEOTIDE SEQUENCE [LARGE SCALE GENOMIC DNA]</scope>
    <source>
        <tissue evidence="1">Muscle</tissue>
    </source>
</reference>
<evidence type="ECO:0000313" key="2">
    <source>
        <dbReference type="Proteomes" id="UP000324222"/>
    </source>
</evidence>
<gene>
    <name evidence="1" type="ORF">E2C01_031126</name>
</gene>
<comment type="caution">
    <text evidence="1">The sequence shown here is derived from an EMBL/GenBank/DDBJ whole genome shotgun (WGS) entry which is preliminary data.</text>
</comment>